<reference evidence="3" key="1">
    <citation type="journal article" date="2014" name="Proc. Natl. Acad. Sci. U.S.A.">
        <title>Extensive sampling of basidiomycete genomes demonstrates inadequacy of the white-rot/brown-rot paradigm for wood decay fungi.</title>
        <authorList>
            <person name="Riley R."/>
            <person name="Salamov A.A."/>
            <person name="Brown D.W."/>
            <person name="Nagy L.G."/>
            <person name="Floudas D."/>
            <person name="Held B.W."/>
            <person name="Levasseur A."/>
            <person name="Lombard V."/>
            <person name="Morin E."/>
            <person name="Otillar R."/>
            <person name="Lindquist E.A."/>
            <person name="Sun H."/>
            <person name="LaButti K.M."/>
            <person name="Schmutz J."/>
            <person name="Jabbour D."/>
            <person name="Luo H."/>
            <person name="Baker S.E."/>
            <person name="Pisabarro A.G."/>
            <person name="Walton J.D."/>
            <person name="Blanchette R.A."/>
            <person name="Henrissat B."/>
            <person name="Martin F."/>
            <person name="Cullen D."/>
            <person name="Hibbett D.S."/>
            <person name="Grigoriev I.V."/>
        </authorList>
    </citation>
    <scope>NUCLEOTIDE SEQUENCE [LARGE SCALE GENOMIC DNA]</scope>
    <source>
        <strain evidence="3">MUCL 33604</strain>
    </source>
</reference>
<feature type="region of interest" description="Disordered" evidence="1">
    <location>
        <begin position="1"/>
        <end position="42"/>
    </location>
</feature>
<keyword evidence="3" id="KW-1185">Reference proteome</keyword>
<dbReference type="EMBL" id="KL197746">
    <property type="protein sequence ID" value="KDQ51702.1"/>
    <property type="molecule type" value="Genomic_DNA"/>
</dbReference>
<dbReference type="Proteomes" id="UP000027265">
    <property type="component" value="Unassembled WGS sequence"/>
</dbReference>
<evidence type="ECO:0000313" key="3">
    <source>
        <dbReference type="Proteomes" id="UP000027265"/>
    </source>
</evidence>
<evidence type="ECO:0000256" key="1">
    <source>
        <dbReference type="SAM" id="MobiDB-lite"/>
    </source>
</evidence>
<protein>
    <submittedName>
        <fullName evidence="2">Uncharacterized protein</fullName>
    </submittedName>
</protein>
<name>A0A067PKY7_9AGAM</name>
<evidence type="ECO:0000313" key="2">
    <source>
        <dbReference type="EMBL" id="KDQ51702.1"/>
    </source>
</evidence>
<gene>
    <name evidence="2" type="ORF">JAAARDRAFT_198954</name>
</gene>
<accession>A0A067PKY7</accession>
<feature type="compositionally biased region" description="Polar residues" evidence="1">
    <location>
        <begin position="1"/>
        <end position="14"/>
    </location>
</feature>
<dbReference type="Pfam" id="PF20414">
    <property type="entry name" value="DUF6698"/>
    <property type="match status" value="1"/>
</dbReference>
<sequence>MPTPATTNRPQANPGTVPAIPPPLPPDGEARDENVTENPPTPLHIEAENKAIHSAGRNFGRTIDCWRDICQILSDGFQQNPNINPSHYTGRQRHHHALYDMLLNHAPFIRDIILARGPTSIIQVATLLESGHSAARSDDVSTVKKSIGGWYLFTPSLTAGDKKFRGFRHDECGLYICPIKYNYSDRAVKEGLKNKSPDYPIGYKLWPRFLWRDLIVHQDDFHRGFLMNELIVLFLLHLLGKRKGNATKHGVRSVTTGLIAYAVMLIRFGLCNQRTFGAGGKGTGWPYRDFYQHLACYIDEDMPTISRRELFTWLNSHVFPDIYKDSDRNVSDDEDDPSTSTAAMMRAQVNTQRANSGTVLAESDAANMSESAPAMAAT</sequence>
<dbReference type="HOGENOM" id="CLU_826567_0_0_1"/>
<organism evidence="2 3">
    <name type="scientific">Jaapia argillacea MUCL 33604</name>
    <dbReference type="NCBI Taxonomy" id="933084"/>
    <lineage>
        <taxon>Eukaryota</taxon>
        <taxon>Fungi</taxon>
        <taxon>Dikarya</taxon>
        <taxon>Basidiomycota</taxon>
        <taxon>Agaricomycotina</taxon>
        <taxon>Agaricomycetes</taxon>
        <taxon>Agaricomycetidae</taxon>
        <taxon>Jaapiales</taxon>
        <taxon>Jaapiaceae</taxon>
        <taxon>Jaapia</taxon>
    </lineage>
</organism>
<feature type="region of interest" description="Disordered" evidence="1">
    <location>
        <begin position="353"/>
        <end position="378"/>
    </location>
</feature>
<dbReference type="AlphaFoldDB" id="A0A067PKY7"/>
<proteinExistence type="predicted"/>
<dbReference type="InParanoid" id="A0A067PKY7"/>
<dbReference type="STRING" id="933084.A0A067PKY7"/>
<dbReference type="OrthoDB" id="3160134at2759"/>
<dbReference type="InterPro" id="IPR046521">
    <property type="entry name" value="DUF6698"/>
</dbReference>